<proteinExistence type="predicted"/>
<gene>
    <name evidence="2" type="ORF">GKJPGBOP_04434</name>
</gene>
<feature type="transmembrane region" description="Helical" evidence="1">
    <location>
        <begin position="144"/>
        <end position="168"/>
    </location>
</feature>
<dbReference type="Proteomes" id="UP000286746">
    <property type="component" value="Unassembled WGS sequence"/>
</dbReference>
<keyword evidence="1" id="KW-0472">Membrane</keyword>
<keyword evidence="1" id="KW-1133">Transmembrane helix</keyword>
<evidence type="ECO:0000313" key="3">
    <source>
        <dbReference type="Proteomes" id="UP000286746"/>
    </source>
</evidence>
<accession>A0A401W5U0</accession>
<dbReference type="EMBL" id="BHZD01000001">
    <property type="protein sequence ID" value="GCD44724.1"/>
    <property type="molecule type" value="Genomic_DNA"/>
</dbReference>
<evidence type="ECO:0008006" key="4">
    <source>
        <dbReference type="Google" id="ProtNLM"/>
    </source>
</evidence>
<keyword evidence="3" id="KW-1185">Reference proteome</keyword>
<evidence type="ECO:0000313" key="2">
    <source>
        <dbReference type="EMBL" id="GCD44724.1"/>
    </source>
</evidence>
<sequence>MSSVIAGEWRKAWTGRAWWVPAAIGIFMSLLASLGFATQGDQLLTEGKTTATAVTGDIVRQWMMMLLFSSLLGAVLTSREYATGTITRSVLLSGSRKRLFSAKLVVATVMGVLYGLLAVGLAVASSWGMMARFGREPEWTQETWLIVLGVFLCTALSAPWGTFLGWIIRNQIGAVGTLMALTLLLEPALQRLFPAGAKYLLTIAMSSVYRDGKPELLSEPIALVVIAGWLAVAWLIARKLFTSRDVA</sequence>
<feature type="transmembrane region" description="Helical" evidence="1">
    <location>
        <begin position="18"/>
        <end position="38"/>
    </location>
</feature>
<protein>
    <recommendedName>
        <fullName evidence="4">ABC transporter permease</fullName>
    </recommendedName>
</protein>
<feature type="transmembrane region" description="Helical" evidence="1">
    <location>
        <begin position="221"/>
        <end position="241"/>
    </location>
</feature>
<dbReference type="Pfam" id="PF12730">
    <property type="entry name" value="ABC2_membrane_4"/>
    <property type="match status" value="1"/>
</dbReference>
<comment type="caution">
    <text evidence="2">The sequence shown here is derived from an EMBL/GenBank/DDBJ whole genome shotgun (WGS) entry which is preliminary data.</text>
</comment>
<feature type="transmembrane region" description="Helical" evidence="1">
    <location>
        <begin position="58"/>
        <end position="78"/>
    </location>
</feature>
<keyword evidence="1" id="KW-0812">Transmembrane</keyword>
<organism evidence="2 3">
    <name type="scientific">Streptomyces paromomycinus</name>
    <name type="common">Streptomyces rimosus subsp. paromomycinus</name>
    <dbReference type="NCBI Taxonomy" id="92743"/>
    <lineage>
        <taxon>Bacteria</taxon>
        <taxon>Bacillati</taxon>
        <taxon>Actinomycetota</taxon>
        <taxon>Actinomycetes</taxon>
        <taxon>Kitasatosporales</taxon>
        <taxon>Streptomycetaceae</taxon>
        <taxon>Streptomyces</taxon>
    </lineage>
</organism>
<name>A0A401W5U0_STREY</name>
<feature type="transmembrane region" description="Helical" evidence="1">
    <location>
        <begin position="99"/>
        <end position="124"/>
    </location>
</feature>
<dbReference type="AlphaFoldDB" id="A0A401W5U0"/>
<evidence type="ECO:0000256" key="1">
    <source>
        <dbReference type="SAM" id="Phobius"/>
    </source>
</evidence>
<reference evidence="2 3" key="1">
    <citation type="submission" date="2018-11" db="EMBL/GenBank/DDBJ databases">
        <title>Whole genome sequence of Streptomyces paromomycinus NBRC 15454(T).</title>
        <authorList>
            <person name="Komaki H."/>
            <person name="Tamura T."/>
        </authorList>
    </citation>
    <scope>NUCLEOTIDE SEQUENCE [LARGE SCALE GENOMIC DNA]</scope>
    <source>
        <strain evidence="2 3">NBRC 15454</strain>
    </source>
</reference>
<dbReference type="RefSeq" id="WP_125055502.1">
    <property type="nucleotide sequence ID" value="NZ_BHZD01000001.1"/>
</dbReference>